<proteinExistence type="predicted"/>
<protein>
    <submittedName>
        <fullName evidence="1">Uncharacterized protein</fullName>
    </submittedName>
</protein>
<name>A0A9Q8UU83_PASFU</name>
<dbReference type="KEGG" id="ffu:CLAFUR5_12380"/>
<organism evidence="1 2">
    <name type="scientific">Passalora fulva</name>
    <name type="common">Tomato leaf mold</name>
    <name type="synonym">Cladosporium fulvum</name>
    <dbReference type="NCBI Taxonomy" id="5499"/>
    <lineage>
        <taxon>Eukaryota</taxon>
        <taxon>Fungi</taxon>
        <taxon>Dikarya</taxon>
        <taxon>Ascomycota</taxon>
        <taxon>Pezizomycotina</taxon>
        <taxon>Dothideomycetes</taxon>
        <taxon>Dothideomycetidae</taxon>
        <taxon>Mycosphaerellales</taxon>
        <taxon>Mycosphaerellaceae</taxon>
        <taxon>Fulvia</taxon>
    </lineage>
</organism>
<dbReference type="Proteomes" id="UP000756132">
    <property type="component" value="Chromosome 10"/>
</dbReference>
<evidence type="ECO:0000313" key="1">
    <source>
        <dbReference type="EMBL" id="UJO22628.1"/>
    </source>
</evidence>
<evidence type="ECO:0000313" key="2">
    <source>
        <dbReference type="Proteomes" id="UP000756132"/>
    </source>
</evidence>
<keyword evidence="2" id="KW-1185">Reference proteome</keyword>
<sequence length="294" mass="32337">MPSKLQTQHPFECFNAGLPLPANATSPRVLATASYDEVQQRGESVLLSKLARFHRHGIAAGLRFTRRQAGDLSQPQGRLLSDITAIPGFDRLRGYTCCNLREGGEWRSAPVSFLKEATVQHGSDAQALDVTHSKEECPVTLEGAAAEPLQEHLYLMLHGWGQPALVLAAIPRAYRLQHSCQSSPDGASSEQSSPAEDVMRCILCEQDFDSVGVAANSTCLFHPGNRHVPKNYESDSDSSESSYDELQHVDGATWTCCGRLSDFSGCAAEIEHILVHRSDLVSLTVKKPWRRLWQ</sequence>
<accession>A0A9Q8UU83</accession>
<gene>
    <name evidence="1" type="ORF">CLAFUR5_12380</name>
</gene>
<reference evidence="1" key="1">
    <citation type="submission" date="2021-12" db="EMBL/GenBank/DDBJ databases">
        <authorList>
            <person name="Zaccaron A."/>
            <person name="Stergiopoulos I."/>
        </authorList>
    </citation>
    <scope>NUCLEOTIDE SEQUENCE</scope>
    <source>
        <strain evidence="1">Race5_Kim</strain>
    </source>
</reference>
<dbReference type="RefSeq" id="XP_047766994.1">
    <property type="nucleotide sequence ID" value="XM_047911528.1"/>
</dbReference>
<dbReference type="AlphaFoldDB" id="A0A9Q8UU83"/>
<dbReference type="GeneID" id="71992258"/>
<reference evidence="1" key="2">
    <citation type="journal article" date="2022" name="Microb. Genom.">
        <title>A chromosome-scale genome assembly of the tomato pathogen Cladosporium fulvum reveals a compartmentalized genome architecture and the presence of a dispensable chromosome.</title>
        <authorList>
            <person name="Zaccaron A.Z."/>
            <person name="Chen L.H."/>
            <person name="Samaras A."/>
            <person name="Stergiopoulos I."/>
        </authorList>
    </citation>
    <scope>NUCLEOTIDE SEQUENCE</scope>
    <source>
        <strain evidence="1">Race5_Kim</strain>
    </source>
</reference>
<dbReference type="EMBL" id="CP090172">
    <property type="protein sequence ID" value="UJO22628.1"/>
    <property type="molecule type" value="Genomic_DNA"/>
</dbReference>